<dbReference type="OrthoDB" id="5078320at2759"/>
<evidence type="ECO:0000313" key="4">
    <source>
        <dbReference type="Proteomes" id="UP001147746"/>
    </source>
</evidence>
<comment type="caution">
    <text evidence="3">The sequence shown here is derived from an EMBL/GenBank/DDBJ whole genome shotgun (WGS) entry which is preliminary data.</text>
</comment>
<organism evidence="3 4">
    <name type="scientific">Penicillium atrosanguineum</name>
    <dbReference type="NCBI Taxonomy" id="1132637"/>
    <lineage>
        <taxon>Eukaryota</taxon>
        <taxon>Fungi</taxon>
        <taxon>Dikarya</taxon>
        <taxon>Ascomycota</taxon>
        <taxon>Pezizomycotina</taxon>
        <taxon>Eurotiomycetes</taxon>
        <taxon>Eurotiomycetidae</taxon>
        <taxon>Eurotiales</taxon>
        <taxon>Aspergillaceae</taxon>
        <taxon>Penicillium</taxon>
    </lineage>
</organism>
<evidence type="ECO:0000313" key="3">
    <source>
        <dbReference type="EMBL" id="KAJ5323499.1"/>
    </source>
</evidence>
<evidence type="ECO:0000256" key="1">
    <source>
        <dbReference type="SAM" id="MobiDB-lite"/>
    </source>
</evidence>
<dbReference type="Pfam" id="PF23155">
    <property type="entry name" value="DUF7053"/>
    <property type="match status" value="1"/>
</dbReference>
<evidence type="ECO:0000259" key="2">
    <source>
        <dbReference type="Pfam" id="PF23155"/>
    </source>
</evidence>
<reference evidence="3" key="2">
    <citation type="journal article" date="2023" name="IMA Fungus">
        <title>Comparative genomic study of the Penicillium genus elucidates a diverse pangenome and 15 lateral gene transfer events.</title>
        <authorList>
            <person name="Petersen C."/>
            <person name="Sorensen T."/>
            <person name="Nielsen M.R."/>
            <person name="Sondergaard T.E."/>
            <person name="Sorensen J.L."/>
            <person name="Fitzpatrick D.A."/>
            <person name="Frisvad J.C."/>
            <person name="Nielsen K.L."/>
        </authorList>
    </citation>
    <scope>NUCLEOTIDE SEQUENCE</scope>
    <source>
        <strain evidence="3">IBT 21472</strain>
    </source>
</reference>
<reference evidence="3" key="1">
    <citation type="submission" date="2022-12" db="EMBL/GenBank/DDBJ databases">
        <authorList>
            <person name="Petersen C."/>
        </authorList>
    </citation>
    <scope>NUCLEOTIDE SEQUENCE</scope>
    <source>
        <strain evidence="3">IBT 21472</strain>
    </source>
</reference>
<accession>A0A9W9Q387</accession>
<dbReference type="Proteomes" id="UP001147746">
    <property type="component" value="Unassembled WGS sequence"/>
</dbReference>
<feature type="compositionally biased region" description="Low complexity" evidence="1">
    <location>
        <begin position="216"/>
        <end position="227"/>
    </location>
</feature>
<protein>
    <recommendedName>
        <fullName evidence="2">DUF7053 domain-containing protein</fullName>
    </recommendedName>
</protein>
<dbReference type="InterPro" id="IPR055481">
    <property type="entry name" value="DUF7053"/>
</dbReference>
<feature type="region of interest" description="Disordered" evidence="1">
    <location>
        <begin position="199"/>
        <end position="245"/>
    </location>
</feature>
<feature type="domain" description="DUF7053" evidence="2">
    <location>
        <begin position="3"/>
        <end position="172"/>
    </location>
</feature>
<proteinExistence type="predicted"/>
<keyword evidence="4" id="KW-1185">Reference proteome</keyword>
<dbReference type="AlphaFoldDB" id="A0A9W9Q387"/>
<dbReference type="EMBL" id="JAPZBO010000002">
    <property type="protein sequence ID" value="KAJ5323499.1"/>
    <property type="molecule type" value="Genomic_DNA"/>
</dbReference>
<dbReference type="PANTHER" id="PTHR38117:SF2">
    <property type="entry name" value="NACHT AND WD40 DOMAIN PROTEIN"/>
    <property type="match status" value="1"/>
</dbReference>
<sequence>MLRKKETYTNLTPIPPQVPRQLALDILHSHSEIITLNPLVLSHRPIKAPQNAVADEYYSTWYEITERVQYLPGIGKLGSSKISFKGSFHNTPWGLQTHTYGPVGLDLRIEWRIGGNQLDEPETEKTEDGVPRGLYLREDISIECNMALLSFVKKELQASSKVLVDRLMKKAELLDAGALEGIMEDGRLRTFNPADRSNIPPVDWEAGREPLSPTTSVARSRWSISSGSRRKSAPPHQYKQDQKPSVAVELPGNLSLQLGLRIWLMSN</sequence>
<gene>
    <name evidence="3" type="ORF">N7476_002099</name>
</gene>
<dbReference type="PANTHER" id="PTHR38117">
    <property type="entry name" value="NACHT AND WD40 DOMAIN PROTEIN"/>
    <property type="match status" value="1"/>
</dbReference>
<name>A0A9W9Q387_9EURO</name>